<dbReference type="CDD" id="cd07995">
    <property type="entry name" value="TPK"/>
    <property type="match status" value="1"/>
</dbReference>
<keyword evidence="1" id="KW-0808">Transferase</keyword>
<organism evidence="7">
    <name type="scientific">bioreactor metagenome</name>
    <dbReference type="NCBI Taxonomy" id="1076179"/>
    <lineage>
        <taxon>unclassified sequences</taxon>
        <taxon>metagenomes</taxon>
        <taxon>ecological metagenomes</taxon>
    </lineage>
</organism>
<dbReference type="GO" id="GO:0006772">
    <property type="term" value="P:thiamine metabolic process"/>
    <property type="evidence" value="ECO:0007669"/>
    <property type="project" value="InterPro"/>
</dbReference>
<feature type="domain" description="Thiamin pyrophosphokinase catalytic" evidence="5">
    <location>
        <begin position="28"/>
        <end position="122"/>
    </location>
</feature>
<evidence type="ECO:0000256" key="3">
    <source>
        <dbReference type="ARBA" id="ARBA00022777"/>
    </source>
</evidence>
<evidence type="ECO:0000256" key="1">
    <source>
        <dbReference type="ARBA" id="ARBA00022679"/>
    </source>
</evidence>
<dbReference type="PANTHER" id="PTHR41299:SF1">
    <property type="entry name" value="THIAMINE PYROPHOSPHOKINASE"/>
    <property type="match status" value="1"/>
</dbReference>
<sequence>MPYEIMKSNIVILANGDFPSHPVPLKQLSGADKIICCDGAAGALVSAGMEPDFIVGDLDSLDYAIRERFKERIIHIPEQETNDLTKAFDYSAGLNPSKITILGATGKREDHTIGNISLLSDFAGKVEFPVEMTSDYGILYPIFTTSAFKVKKGSRISIFSLDCDMAMESTGLQYPLKGVVFDYWWKATLNIASSDSFTLSFPSGRVIVFISHQ</sequence>
<reference evidence="7" key="1">
    <citation type="submission" date="2019-08" db="EMBL/GenBank/DDBJ databases">
        <authorList>
            <person name="Kucharzyk K."/>
            <person name="Murdoch R.W."/>
            <person name="Higgins S."/>
            <person name="Loffler F."/>
        </authorList>
    </citation>
    <scope>NUCLEOTIDE SEQUENCE</scope>
</reference>
<dbReference type="GO" id="GO:0016301">
    <property type="term" value="F:kinase activity"/>
    <property type="evidence" value="ECO:0007669"/>
    <property type="project" value="UniProtKB-KW"/>
</dbReference>
<evidence type="ECO:0000313" key="7">
    <source>
        <dbReference type="EMBL" id="MPL78365.1"/>
    </source>
</evidence>
<dbReference type="NCBIfam" id="TIGR01378">
    <property type="entry name" value="thi_PPkinase"/>
    <property type="match status" value="1"/>
</dbReference>
<dbReference type="SUPFAM" id="SSF63999">
    <property type="entry name" value="Thiamin pyrophosphokinase, catalytic domain"/>
    <property type="match status" value="1"/>
</dbReference>
<evidence type="ECO:0000259" key="6">
    <source>
        <dbReference type="Pfam" id="PF21275"/>
    </source>
</evidence>
<dbReference type="Gene3D" id="3.40.50.10240">
    <property type="entry name" value="Thiamin pyrophosphokinase, catalytic domain"/>
    <property type="match status" value="1"/>
</dbReference>
<protein>
    <submittedName>
        <fullName evidence="7">Uncharacterized protein</fullName>
    </submittedName>
</protein>
<gene>
    <name evidence="7" type="ORF">SDC9_24229</name>
</gene>
<dbReference type="InterPro" id="IPR036759">
    <property type="entry name" value="TPK_catalytic_sf"/>
</dbReference>
<dbReference type="InterPro" id="IPR007371">
    <property type="entry name" value="TPK_catalytic"/>
</dbReference>
<dbReference type="GO" id="GO:0005524">
    <property type="term" value="F:ATP binding"/>
    <property type="evidence" value="ECO:0007669"/>
    <property type="project" value="UniProtKB-KW"/>
</dbReference>
<dbReference type="AlphaFoldDB" id="A0A644UHB0"/>
<dbReference type="GO" id="GO:0009229">
    <property type="term" value="P:thiamine diphosphate biosynthetic process"/>
    <property type="evidence" value="ECO:0007669"/>
    <property type="project" value="InterPro"/>
</dbReference>
<accession>A0A644UHB0</accession>
<dbReference type="PANTHER" id="PTHR41299">
    <property type="entry name" value="THIAMINE PYROPHOSPHOKINASE"/>
    <property type="match status" value="1"/>
</dbReference>
<comment type="caution">
    <text evidence="7">The sequence shown here is derived from an EMBL/GenBank/DDBJ whole genome shotgun (WGS) entry which is preliminary data.</text>
</comment>
<dbReference type="InterPro" id="IPR049442">
    <property type="entry name" value="Thi_PPkinase-like_C"/>
</dbReference>
<keyword evidence="2" id="KW-0547">Nucleotide-binding</keyword>
<keyword evidence="3" id="KW-0418">Kinase</keyword>
<evidence type="ECO:0000256" key="4">
    <source>
        <dbReference type="ARBA" id="ARBA00022840"/>
    </source>
</evidence>
<dbReference type="GO" id="GO:0004788">
    <property type="term" value="F:thiamine diphosphokinase activity"/>
    <property type="evidence" value="ECO:0007669"/>
    <property type="project" value="InterPro"/>
</dbReference>
<dbReference type="InterPro" id="IPR053149">
    <property type="entry name" value="TPK"/>
</dbReference>
<evidence type="ECO:0000259" key="5">
    <source>
        <dbReference type="Pfam" id="PF04263"/>
    </source>
</evidence>
<dbReference type="EMBL" id="VSSQ01000115">
    <property type="protein sequence ID" value="MPL78365.1"/>
    <property type="molecule type" value="Genomic_DNA"/>
</dbReference>
<keyword evidence="4" id="KW-0067">ATP-binding</keyword>
<proteinExistence type="predicted"/>
<dbReference type="Pfam" id="PF21275">
    <property type="entry name" value="Thi_PPkinase_C"/>
    <property type="match status" value="1"/>
</dbReference>
<feature type="domain" description="Thiamin pyrophosphokinase-like substrate-binding" evidence="6">
    <location>
        <begin position="137"/>
        <end position="209"/>
    </location>
</feature>
<dbReference type="InterPro" id="IPR006282">
    <property type="entry name" value="Thi_PPkinase"/>
</dbReference>
<dbReference type="Pfam" id="PF04263">
    <property type="entry name" value="TPK_catalytic"/>
    <property type="match status" value="1"/>
</dbReference>
<name>A0A644UHB0_9ZZZZ</name>
<evidence type="ECO:0000256" key="2">
    <source>
        <dbReference type="ARBA" id="ARBA00022741"/>
    </source>
</evidence>